<name>A0ABN5ZHW7_9MYCO</name>
<evidence type="ECO:0000256" key="1">
    <source>
        <dbReference type="SAM" id="MobiDB-lite"/>
    </source>
</evidence>
<dbReference type="Proteomes" id="UP000466683">
    <property type="component" value="Chromosome"/>
</dbReference>
<evidence type="ECO:0000313" key="3">
    <source>
        <dbReference type="Proteomes" id="UP000466683"/>
    </source>
</evidence>
<feature type="compositionally biased region" description="Basic and acidic residues" evidence="1">
    <location>
        <begin position="25"/>
        <end position="46"/>
    </location>
</feature>
<sequence length="77" mass="8427">MDLGPGVGIVIVIGGIEADQFDRVDTRRPRGFEPFDAGQQRRDIPRGQELQAQRKGREGMSGIGSGDHSYAHRPTLP</sequence>
<evidence type="ECO:0000313" key="2">
    <source>
        <dbReference type="EMBL" id="BBX93225.1"/>
    </source>
</evidence>
<organism evidence="2 3">
    <name type="scientific">Mycolicibacterium boenickei</name>
    <dbReference type="NCBI Taxonomy" id="146017"/>
    <lineage>
        <taxon>Bacteria</taxon>
        <taxon>Bacillati</taxon>
        <taxon>Actinomycetota</taxon>
        <taxon>Actinomycetes</taxon>
        <taxon>Mycobacteriales</taxon>
        <taxon>Mycobacteriaceae</taxon>
        <taxon>Mycolicibacterium</taxon>
    </lineage>
</organism>
<dbReference type="EMBL" id="AP022579">
    <property type="protein sequence ID" value="BBX93225.1"/>
    <property type="molecule type" value="Genomic_DNA"/>
</dbReference>
<reference evidence="2 3" key="1">
    <citation type="journal article" date="2019" name="Emerg. Microbes Infect.">
        <title>Comprehensive subspecies identification of 175 nontuberculous mycobacteria species based on 7547 genomic profiles.</title>
        <authorList>
            <person name="Matsumoto Y."/>
            <person name="Kinjo T."/>
            <person name="Motooka D."/>
            <person name="Nabeya D."/>
            <person name="Jung N."/>
            <person name="Uechi K."/>
            <person name="Horii T."/>
            <person name="Iida T."/>
            <person name="Fujita J."/>
            <person name="Nakamura S."/>
        </authorList>
    </citation>
    <scope>NUCLEOTIDE SEQUENCE [LARGE SCALE GENOMIC DNA]</scope>
    <source>
        <strain evidence="2 3">JCM 15653</strain>
    </source>
</reference>
<keyword evidence="3" id="KW-1185">Reference proteome</keyword>
<accession>A0ABN5ZHW7</accession>
<feature type="region of interest" description="Disordered" evidence="1">
    <location>
        <begin position="25"/>
        <end position="77"/>
    </location>
</feature>
<proteinExistence type="predicted"/>
<protein>
    <submittedName>
        <fullName evidence="2">Uncharacterized protein</fullName>
    </submittedName>
</protein>
<gene>
    <name evidence="2" type="ORF">MBOE_48740</name>
</gene>